<dbReference type="InterPro" id="IPR029063">
    <property type="entry name" value="SAM-dependent_MTases_sf"/>
</dbReference>
<dbReference type="AlphaFoldDB" id="A0AAV4MUD8"/>
<dbReference type="PANTHER" id="PTHR10867">
    <property type="entry name" value="NNMT/PNMT/TEMT FAMILY MEMBER"/>
    <property type="match status" value="1"/>
</dbReference>
<evidence type="ECO:0000313" key="5">
    <source>
        <dbReference type="EMBL" id="GIX76052.1"/>
    </source>
</evidence>
<evidence type="ECO:0000256" key="3">
    <source>
        <dbReference type="ARBA" id="ARBA00022679"/>
    </source>
</evidence>
<keyword evidence="4" id="KW-0949">S-adenosyl-L-methionine</keyword>
<dbReference type="EMBL" id="BPLR01020220">
    <property type="protein sequence ID" value="GIX76052.1"/>
    <property type="molecule type" value="Genomic_DNA"/>
</dbReference>
<dbReference type="Gene3D" id="3.40.50.150">
    <property type="entry name" value="Vaccinia Virus protein VP39"/>
    <property type="match status" value="1"/>
</dbReference>
<keyword evidence="6" id="KW-1185">Reference proteome</keyword>
<sequence>MASQDDVKKNFQENLKALEYHGEVMRLFNAWKIYYEITCSFISDVLKSRKKLLEIGSGPTVHNIANASAYFPTIVQSDFVENNVENLKRWHKQLSPLDWTGMLNIAAALEDFRNVQNMLRVKSFQRR</sequence>
<dbReference type="PANTHER" id="PTHR10867:SF17">
    <property type="entry name" value="NICOTINAMIDE N-METHYLTRANSFERASE"/>
    <property type="match status" value="1"/>
</dbReference>
<evidence type="ECO:0000256" key="4">
    <source>
        <dbReference type="ARBA" id="ARBA00022691"/>
    </source>
</evidence>
<dbReference type="GO" id="GO:0032259">
    <property type="term" value="P:methylation"/>
    <property type="evidence" value="ECO:0007669"/>
    <property type="project" value="UniProtKB-KW"/>
</dbReference>
<dbReference type="InterPro" id="IPR000940">
    <property type="entry name" value="NNMT_TEMT_trans"/>
</dbReference>
<dbReference type="Proteomes" id="UP001054945">
    <property type="component" value="Unassembled WGS sequence"/>
</dbReference>
<dbReference type="GO" id="GO:0005829">
    <property type="term" value="C:cytosol"/>
    <property type="evidence" value="ECO:0007669"/>
    <property type="project" value="TreeGrafter"/>
</dbReference>
<name>A0AAV4MUD8_CAEEX</name>
<gene>
    <name evidence="5" type="primary">AVEN_244398_1</name>
    <name evidence="5" type="ORF">CEXT_81501</name>
</gene>
<protein>
    <submittedName>
        <fullName evidence="5">Uncharacterized protein</fullName>
    </submittedName>
</protein>
<evidence type="ECO:0000256" key="1">
    <source>
        <dbReference type="ARBA" id="ARBA00007996"/>
    </source>
</evidence>
<dbReference type="Pfam" id="PF01234">
    <property type="entry name" value="NNMT_PNMT_TEMT"/>
    <property type="match status" value="1"/>
</dbReference>
<reference evidence="5 6" key="1">
    <citation type="submission" date="2021-06" db="EMBL/GenBank/DDBJ databases">
        <title>Caerostris extrusa draft genome.</title>
        <authorList>
            <person name="Kono N."/>
            <person name="Arakawa K."/>
        </authorList>
    </citation>
    <scope>NUCLEOTIDE SEQUENCE [LARGE SCALE GENOMIC DNA]</scope>
</reference>
<evidence type="ECO:0000256" key="2">
    <source>
        <dbReference type="ARBA" id="ARBA00022603"/>
    </source>
</evidence>
<organism evidence="5 6">
    <name type="scientific">Caerostris extrusa</name>
    <name type="common">Bark spider</name>
    <name type="synonym">Caerostris bankana</name>
    <dbReference type="NCBI Taxonomy" id="172846"/>
    <lineage>
        <taxon>Eukaryota</taxon>
        <taxon>Metazoa</taxon>
        <taxon>Ecdysozoa</taxon>
        <taxon>Arthropoda</taxon>
        <taxon>Chelicerata</taxon>
        <taxon>Arachnida</taxon>
        <taxon>Araneae</taxon>
        <taxon>Araneomorphae</taxon>
        <taxon>Entelegynae</taxon>
        <taxon>Araneoidea</taxon>
        <taxon>Araneidae</taxon>
        <taxon>Caerostris</taxon>
    </lineage>
</organism>
<evidence type="ECO:0000313" key="6">
    <source>
        <dbReference type="Proteomes" id="UP001054945"/>
    </source>
</evidence>
<dbReference type="SUPFAM" id="SSF53335">
    <property type="entry name" value="S-adenosyl-L-methionine-dependent methyltransferases"/>
    <property type="match status" value="1"/>
</dbReference>
<proteinExistence type="inferred from homology"/>
<dbReference type="PROSITE" id="PS51681">
    <property type="entry name" value="SAM_MT_NNMT_PNMT_TEMT"/>
    <property type="match status" value="1"/>
</dbReference>
<dbReference type="GO" id="GO:0008170">
    <property type="term" value="F:N-methyltransferase activity"/>
    <property type="evidence" value="ECO:0007669"/>
    <property type="project" value="TreeGrafter"/>
</dbReference>
<keyword evidence="2" id="KW-0489">Methyltransferase</keyword>
<comment type="similarity">
    <text evidence="1">Belongs to the class I-like SAM-binding methyltransferase superfamily. NNMT/PNMT/TEMT family.</text>
</comment>
<accession>A0AAV4MUD8</accession>
<keyword evidence="3" id="KW-0808">Transferase</keyword>
<comment type="caution">
    <text evidence="5">The sequence shown here is derived from an EMBL/GenBank/DDBJ whole genome shotgun (WGS) entry which is preliminary data.</text>
</comment>